<keyword evidence="1" id="KW-0732">Signal</keyword>
<organism evidence="2 3">
    <name type="scientific">Halteria grandinella</name>
    <dbReference type="NCBI Taxonomy" id="5974"/>
    <lineage>
        <taxon>Eukaryota</taxon>
        <taxon>Sar</taxon>
        <taxon>Alveolata</taxon>
        <taxon>Ciliophora</taxon>
        <taxon>Intramacronucleata</taxon>
        <taxon>Spirotrichea</taxon>
        <taxon>Stichotrichia</taxon>
        <taxon>Sporadotrichida</taxon>
        <taxon>Halteriidae</taxon>
        <taxon>Halteria</taxon>
    </lineage>
</organism>
<dbReference type="AlphaFoldDB" id="A0A8J8SZ25"/>
<sequence>MKSFIALLACFGYAHAQMESLALFNPYHTQQGLSFNTQIPQFKYDCLGCLSAGFHYCDYGWGNDHKCKEEPLFWCSKEYNWVPNQEGFERCIQSYEEGDRVVIGRNGTIGESSEEMEVDESILRVSMKSGDRFKTVIVNEMEQAIRVTVPERVTAYLRHGEMDFNRISGEPLTVGQNRTLTLFFSPQYKGDFNLTIDLTWNQIPVSLISP</sequence>
<comment type="caution">
    <text evidence="2">The sequence shown here is derived from an EMBL/GenBank/DDBJ whole genome shotgun (WGS) entry which is preliminary data.</text>
</comment>
<dbReference type="EMBL" id="RRYP01015345">
    <property type="protein sequence ID" value="TNV75543.1"/>
    <property type="molecule type" value="Genomic_DNA"/>
</dbReference>
<evidence type="ECO:0000313" key="3">
    <source>
        <dbReference type="Proteomes" id="UP000785679"/>
    </source>
</evidence>
<feature type="chain" id="PRO_5035270770" evidence="1">
    <location>
        <begin position="17"/>
        <end position="210"/>
    </location>
</feature>
<feature type="signal peptide" evidence="1">
    <location>
        <begin position="1"/>
        <end position="16"/>
    </location>
</feature>
<reference evidence="2" key="1">
    <citation type="submission" date="2019-06" db="EMBL/GenBank/DDBJ databases">
        <authorList>
            <person name="Zheng W."/>
        </authorList>
    </citation>
    <scope>NUCLEOTIDE SEQUENCE</scope>
    <source>
        <strain evidence="2">QDHG01</strain>
    </source>
</reference>
<evidence type="ECO:0000313" key="2">
    <source>
        <dbReference type="EMBL" id="TNV75543.1"/>
    </source>
</evidence>
<evidence type="ECO:0000256" key="1">
    <source>
        <dbReference type="SAM" id="SignalP"/>
    </source>
</evidence>
<gene>
    <name evidence="2" type="ORF">FGO68_gene9332</name>
</gene>
<protein>
    <submittedName>
        <fullName evidence="2">Uncharacterized protein</fullName>
    </submittedName>
</protein>
<proteinExistence type="predicted"/>
<dbReference type="Proteomes" id="UP000785679">
    <property type="component" value="Unassembled WGS sequence"/>
</dbReference>
<accession>A0A8J8SZ25</accession>
<keyword evidence="3" id="KW-1185">Reference proteome</keyword>
<name>A0A8J8SZ25_HALGN</name>